<evidence type="ECO:0000313" key="6">
    <source>
        <dbReference type="EMBL" id="MBB2170024.1"/>
    </source>
</evidence>
<dbReference type="InterPro" id="IPR013762">
    <property type="entry name" value="Integrase-like_cat_sf"/>
</dbReference>
<dbReference type="InterPro" id="IPR053876">
    <property type="entry name" value="Phage_int_M"/>
</dbReference>
<evidence type="ECO:0000259" key="5">
    <source>
        <dbReference type="PROSITE" id="PS51898"/>
    </source>
</evidence>
<dbReference type="Gene3D" id="3.30.160.390">
    <property type="entry name" value="Integrase, DNA-binding domain"/>
    <property type="match status" value="1"/>
</dbReference>
<comment type="similarity">
    <text evidence="1">Belongs to the 'phage' integrase family.</text>
</comment>
<dbReference type="InterPro" id="IPR025166">
    <property type="entry name" value="Integrase_DNA_bind_dom"/>
</dbReference>
<gene>
    <name evidence="6" type="ORF">HLH36_17000</name>
</gene>
<dbReference type="CDD" id="cd00801">
    <property type="entry name" value="INT_P4_C"/>
    <property type="match status" value="1"/>
</dbReference>
<sequence length="406" mass="45411">MGRRPPNQMTARRVETLKDGVWGDGGNLWITVRGRSRLWSFRYLSPTTGKRREMGLGPYPDVSLAEARDAAADARRTLRQSVDPLERREAAQAEARRETGLTFGTVAERYIKEQTPGWRDPRLPGIWTSSLERLAHPHIGDKTVGAIETEDVLAVLRPIWASKTETADRVRGRIERILDYAKTHGWREGENPARWRGHLSNILPKPSSVTTVEHRAAVDRKDIGKVMVALSSSQGIAAKAVRFACLTAARSGEVRGAVWSEVDLKGKVWVVPAERMKMAREHRVPLPEGALAILQDVLLLRDQEAGDLVFPGQKRGKPLSDVALSKALHLAAETKAVTVHGLRSTFRDWAAEETDYPREVAEMALAHAIGDKVEAAYRRGDLFEKRRQMMDEWECWVSEPSRTAGD</sequence>
<dbReference type="SUPFAM" id="SSF56349">
    <property type="entry name" value="DNA breaking-rejoining enzymes"/>
    <property type="match status" value="1"/>
</dbReference>
<reference evidence="6 7" key="1">
    <citation type="submission" date="2020-04" db="EMBL/GenBank/DDBJ databases">
        <title>Description of novel Gluconacetobacter.</title>
        <authorList>
            <person name="Sombolestani A."/>
        </authorList>
    </citation>
    <scope>NUCLEOTIDE SEQUENCE [LARGE SCALE GENOMIC DNA]</scope>
    <source>
        <strain evidence="6 7">LMG 27801</strain>
    </source>
</reference>
<dbReference type="Gene3D" id="1.10.443.10">
    <property type="entry name" value="Intergrase catalytic core"/>
    <property type="match status" value="1"/>
</dbReference>
<dbReference type="PANTHER" id="PTHR30629:SF2">
    <property type="entry name" value="PROPHAGE INTEGRASE INTS-RELATED"/>
    <property type="match status" value="1"/>
</dbReference>
<dbReference type="GO" id="GO:0015074">
    <property type="term" value="P:DNA integration"/>
    <property type="evidence" value="ECO:0007669"/>
    <property type="project" value="UniProtKB-KW"/>
</dbReference>
<dbReference type="Proteomes" id="UP000559860">
    <property type="component" value="Unassembled WGS sequence"/>
</dbReference>
<dbReference type="InterPro" id="IPR050808">
    <property type="entry name" value="Phage_Integrase"/>
</dbReference>
<dbReference type="PANTHER" id="PTHR30629">
    <property type="entry name" value="PROPHAGE INTEGRASE"/>
    <property type="match status" value="1"/>
</dbReference>
<keyword evidence="7" id="KW-1185">Reference proteome</keyword>
<dbReference type="AlphaFoldDB" id="A0A7W4NXY5"/>
<comment type="caution">
    <text evidence="6">The sequence shown here is derived from an EMBL/GenBank/DDBJ whole genome shotgun (WGS) entry which is preliminary data.</text>
</comment>
<dbReference type="InterPro" id="IPR010998">
    <property type="entry name" value="Integrase_recombinase_N"/>
</dbReference>
<dbReference type="EMBL" id="JABEQD010000016">
    <property type="protein sequence ID" value="MBB2170024.1"/>
    <property type="molecule type" value="Genomic_DNA"/>
</dbReference>
<evidence type="ECO:0000256" key="3">
    <source>
        <dbReference type="ARBA" id="ARBA00023125"/>
    </source>
</evidence>
<dbReference type="Pfam" id="PF13356">
    <property type="entry name" value="Arm-DNA-bind_3"/>
    <property type="match status" value="1"/>
</dbReference>
<keyword evidence="3" id="KW-0238">DNA-binding</keyword>
<dbReference type="Pfam" id="PF22022">
    <property type="entry name" value="Phage_int_M"/>
    <property type="match status" value="1"/>
</dbReference>
<dbReference type="InterPro" id="IPR002104">
    <property type="entry name" value="Integrase_catalytic"/>
</dbReference>
<proteinExistence type="inferred from homology"/>
<evidence type="ECO:0000313" key="7">
    <source>
        <dbReference type="Proteomes" id="UP000559860"/>
    </source>
</evidence>
<dbReference type="GO" id="GO:0006310">
    <property type="term" value="P:DNA recombination"/>
    <property type="evidence" value="ECO:0007669"/>
    <property type="project" value="UniProtKB-KW"/>
</dbReference>
<evidence type="ECO:0000256" key="2">
    <source>
        <dbReference type="ARBA" id="ARBA00022908"/>
    </source>
</evidence>
<dbReference type="Pfam" id="PF00589">
    <property type="entry name" value="Phage_integrase"/>
    <property type="match status" value="1"/>
</dbReference>
<evidence type="ECO:0000256" key="4">
    <source>
        <dbReference type="ARBA" id="ARBA00023172"/>
    </source>
</evidence>
<keyword evidence="4" id="KW-0233">DNA recombination</keyword>
<accession>A0A7W4NXY5</accession>
<dbReference type="Gene3D" id="1.10.150.130">
    <property type="match status" value="1"/>
</dbReference>
<dbReference type="RefSeq" id="WP_182987492.1">
    <property type="nucleotide sequence ID" value="NZ_JABEQD010000016.1"/>
</dbReference>
<dbReference type="PROSITE" id="PS51898">
    <property type="entry name" value="TYR_RECOMBINASE"/>
    <property type="match status" value="1"/>
</dbReference>
<organism evidence="6 7">
    <name type="scientific">Gluconacetobacter aggeris</name>
    <dbReference type="NCBI Taxonomy" id="1286186"/>
    <lineage>
        <taxon>Bacteria</taxon>
        <taxon>Pseudomonadati</taxon>
        <taxon>Pseudomonadota</taxon>
        <taxon>Alphaproteobacteria</taxon>
        <taxon>Acetobacterales</taxon>
        <taxon>Acetobacteraceae</taxon>
        <taxon>Gluconacetobacter</taxon>
    </lineage>
</organism>
<evidence type="ECO:0000256" key="1">
    <source>
        <dbReference type="ARBA" id="ARBA00008857"/>
    </source>
</evidence>
<dbReference type="InterPro" id="IPR038488">
    <property type="entry name" value="Integrase_DNA-bd_sf"/>
</dbReference>
<dbReference type="InterPro" id="IPR011010">
    <property type="entry name" value="DNA_brk_join_enz"/>
</dbReference>
<keyword evidence="2" id="KW-0229">DNA integration</keyword>
<feature type="domain" description="Tyr recombinase" evidence="5">
    <location>
        <begin position="213"/>
        <end position="391"/>
    </location>
</feature>
<name>A0A7W4NXY5_9PROT</name>
<dbReference type="GO" id="GO:0003677">
    <property type="term" value="F:DNA binding"/>
    <property type="evidence" value="ECO:0007669"/>
    <property type="project" value="UniProtKB-KW"/>
</dbReference>
<protein>
    <submittedName>
        <fullName evidence="6">Tyrosine-type recombinase/integrase</fullName>
    </submittedName>
</protein>